<dbReference type="AlphaFoldDB" id="X1KIA0"/>
<proteinExistence type="predicted"/>
<evidence type="ECO:0000313" key="7">
    <source>
        <dbReference type="EMBL" id="GAH93345.1"/>
    </source>
</evidence>
<dbReference type="CDD" id="cd06580">
    <property type="entry name" value="TM_PBP1_transp_TpRbsC_like"/>
    <property type="match status" value="1"/>
</dbReference>
<dbReference type="InterPro" id="IPR001851">
    <property type="entry name" value="ABC_transp_permease"/>
</dbReference>
<evidence type="ECO:0000256" key="3">
    <source>
        <dbReference type="ARBA" id="ARBA00022692"/>
    </source>
</evidence>
<keyword evidence="5 6" id="KW-0472">Membrane</keyword>
<feature type="transmembrane region" description="Helical" evidence="6">
    <location>
        <begin position="64"/>
        <end position="85"/>
    </location>
</feature>
<evidence type="ECO:0000256" key="1">
    <source>
        <dbReference type="ARBA" id="ARBA00004651"/>
    </source>
</evidence>
<evidence type="ECO:0000256" key="6">
    <source>
        <dbReference type="SAM" id="Phobius"/>
    </source>
</evidence>
<evidence type="ECO:0000256" key="4">
    <source>
        <dbReference type="ARBA" id="ARBA00022989"/>
    </source>
</evidence>
<name>X1KIA0_9ZZZZ</name>
<feature type="transmembrane region" description="Helical" evidence="6">
    <location>
        <begin position="193"/>
        <end position="214"/>
    </location>
</feature>
<feature type="transmembrane region" description="Helical" evidence="6">
    <location>
        <begin position="146"/>
        <end position="163"/>
    </location>
</feature>
<keyword evidence="3 6" id="KW-0812">Transmembrane</keyword>
<feature type="transmembrane region" description="Helical" evidence="6">
    <location>
        <begin position="36"/>
        <end position="58"/>
    </location>
</feature>
<comment type="subcellular location">
    <subcellularLocation>
        <location evidence="1">Cell membrane</location>
        <topology evidence="1">Multi-pass membrane protein</topology>
    </subcellularLocation>
</comment>
<dbReference type="PANTHER" id="PTHR43370">
    <property type="entry name" value="SUGAR ABC TRANSPORTER INTEGRAL MEMBRANE PROTEIN-RELATED"/>
    <property type="match status" value="1"/>
</dbReference>
<feature type="transmembrane region" description="Helical" evidence="6">
    <location>
        <begin position="92"/>
        <end position="109"/>
    </location>
</feature>
<feature type="transmembrane region" description="Helical" evidence="6">
    <location>
        <begin position="272"/>
        <end position="290"/>
    </location>
</feature>
<evidence type="ECO:0000256" key="5">
    <source>
        <dbReference type="ARBA" id="ARBA00023136"/>
    </source>
</evidence>
<dbReference type="EMBL" id="BARV01000100">
    <property type="protein sequence ID" value="GAH93345.1"/>
    <property type="molecule type" value="Genomic_DNA"/>
</dbReference>
<evidence type="ECO:0000256" key="2">
    <source>
        <dbReference type="ARBA" id="ARBA00022475"/>
    </source>
</evidence>
<keyword evidence="2" id="KW-1003">Cell membrane</keyword>
<dbReference type="GO" id="GO:0022857">
    <property type="term" value="F:transmembrane transporter activity"/>
    <property type="evidence" value="ECO:0007669"/>
    <property type="project" value="InterPro"/>
</dbReference>
<organism evidence="7">
    <name type="scientific">marine sediment metagenome</name>
    <dbReference type="NCBI Taxonomy" id="412755"/>
    <lineage>
        <taxon>unclassified sequences</taxon>
        <taxon>metagenomes</taxon>
        <taxon>ecological metagenomes</taxon>
    </lineage>
</organism>
<sequence>MGWETWIITTFSRSLAYGTPLLLGTLGEIYAERSGVLNLGVEGMMIMGAYSAFTTAYITGNPWLGILVAAVVGGAFSLIHAFTSVTLKANQIVSGLSLTMLGLGLSGMFGRGWEGKPLPATIPKITISGLSKIPFLGPILFEGQNLIVYLAILLVPLLWYILYRTRIGITIRSVGESPATADSLGINVDRVRYMCVLLGGVLAGVAGGYLSVVYRPAWTEGMTAGMGWIVIALTIFAFWNPVYGMLGAYLFAALYHLSYRLQPWVSPEFLKAMPYAFAILVLIFVSRGTLQKRMGAPAALSLPYTRGEEWFRL</sequence>
<accession>X1KIA0</accession>
<keyword evidence="4 6" id="KW-1133">Transmembrane helix</keyword>
<evidence type="ECO:0008006" key="8">
    <source>
        <dbReference type="Google" id="ProtNLM"/>
    </source>
</evidence>
<comment type="caution">
    <text evidence="7">The sequence shown here is derived from an EMBL/GenBank/DDBJ whole genome shotgun (WGS) entry which is preliminary data.</text>
</comment>
<dbReference type="Pfam" id="PF02653">
    <property type="entry name" value="BPD_transp_2"/>
    <property type="match status" value="1"/>
</dbReference>
<reference evidence="7" key="1">
    <citation type="journal article" date="2014" name="Front. Microbiol.">
        <title>High frequency of phylogenetically diverse reductive dehalogenase-homologous genes in deep subseafloor sedimentary metagenomes.</title>
        <authorList>
            <person name="Kawai M."/>
            <person name="Futagami T."/>
            <person name="Toyoda A."/>
            <person name="Takaki Y."/>
            <person name="Nishi S."/>
            <person name="Hori S."/>
            <person name="Arai W."/>
            <person name="Tsubouchi T."/>
            <person name="Morono Y."/>
            <person name="Uchiyama I."/>
            <person name="Ito T."/>
            <person name="Fujiyama A."/>
            <person name="Inagaki F."/>
            <person name="Takami H."/>
        </authorList>
    </citation>
    <scope>NUCLEOTIDE SEQUENCE</scope>
    <source>
        <strain evidence="7">Expedition CK06-06</strain>
    </source>
</reference>
<dbReference type="GO" id="GO:0005886">
    <property type="term" value="C:plasma membrane"/>
    <property type="evidence" value="ECO:0007669"/>
    <property type="project" value="UniProtKB-SubCell"/>
</dbReference>
<gene>
    <name evidence="7" type="ORF">S06H3_00541</name>
</gene>
<protein>
    <recommendedName>
        <fullName evidence="8">ABC transporter permease</fullName>
    </recommendedName>
</protein>
<dbReference type="PANTHER" id="PTHR43370:SF2">
    <property type="entry name" value="ABC TRANSPORTER PERMEASE PROTEIN"/>
    <property type="match status" value="1"/>
</dbReference>
<feature type="transmembrane region" description="Helical" evidence="6">
    <location>
        <begin position="226"/>
        <end position="251"/>
    </location>
</feature>